<accession>A0A9D1INE8</accession>
<feature type="transmembrane region" description="Helical" evidence="1">
    <location>
        <begin position="57"/>
        <end position="77"/>
    </location>
</feature>
<evidence type="ECO:0000313" key="2">
    <source>
        <dbReference type="EMBL" id="HIU40487.1"/>
    </source>
</evidence>
<proteinExistence type="predicted"/>
<keyword evidence="1" id="KW-1133">Transmembrane helix</keyword>
<dbReference type="Proteomes" id="UP000824074">
    <property type="component" value="Unassembled WGS sequence"/>
</dbReference>
<evidence type="ECO:0000256" key="1">
    <source>
        <dbReference type="SAM" id="Phobius"/>
    </source>
</evidence>
<sequence length="226" mass="25754">MNNEKIYIMDIKSKRYKKLEKGNIWNMLLNLFKVCIISAVLMLALSCIGDLILDIDVLFLVYIFIFINVYNVIRCIVKWVKYTKIGNTCIFKRNNEILILYGDTSKEILNSIGASSGVITGGIIAGSSSNIGKIVGSAISISSAMKGKNINNNDKDKINKIPNITIDDIINDPRTAYDYYKNVKFIKKNKNYLYFNGDKNNYDGSIKNKNFKIDRKLYKDIDDILN</sequence>
<dbReference type="AlphaFoldDB" id="A0A9D1INE8"/>
<evidence type="ECO:0000313" key="3">
    <source>
        <dbReference type="Proteomes" id="UP000824074"/>
    </source>
</evidence>
<keyword evidence="1" id="KW-0812">Transmembrane</keyword>
<keyword evidence="1" id="KW-0472">Membrane</keyword>
<protein>
    <submittedName>
        <fullName evidence="2">Uncharacterized protein</fullName>
    </submittedName>
</protein>
<comment type="caution">
    <text evidence="2">The sequence shown here is derived from an EMBL/GenBank/DDBJ whole genome shotgun (WGS) entry which is preliminary data.</text>
</comment>
<gene>
    <name evidence="2" type="ORF">IAB68_04225</name>
</gene>
<feature type="transmembrane region" description="Helical" evidence="1">
    <location>
        <begin position="24"/>
        <end position="45"/>
    </location>
</feature>
<name>A0A9D1INE8_9FIRM</name>
<reference evidence="2" key="2">
    <citation type="journal article" date="2021" name="PeerJ">
        <title>Extensive microbial diversity within the chicken gut microbiome revealed by metagenomics and culture.</title>
        <authorList>
            <person name="Gilroy R."/>
            <person name="Ravi A."/>
            <person name="Getino M."/>
            <person name="Pursley I."/>
            <person name="Horton D.L."/>
            <person name="Alikhan N.F."/>
            <person name="Baker D."/>
            <person name="Gharbi K."/>
            <person name="Hall N."/>
            <person name="Watson M."/>
            <person name="Adriaenssens E.M."/>
            <person name="Foster-Nyarko E."/>
            <person name="Jarju S."/>
            <person name="Secka A."/>
            <person name="Antonio M."/>
            <person name="Oren A."/>
            <person name="Chaudhuri R.R."/>
            <person name="La Ragione R."/>
            <person name="Hildebrand F."/>
            <person name="Pallen M.J."/>
        </authorList>
    </citation>
    <scope>NUCLEOTIDE SEQUENCE</scope>
    <source>
        <strain evidence="2">CHK193-30670</strain>
    </source>
</reference>
<organism evidence="2 3">
    <name type="scientific">Candidatus Aphodocola excrementigallinarum</name>
    <dbReference type="NCBI Taxonomy" id="2840670"/>
    <lineage>
        <taxon>Bacteria</taxon>
        <taxon>Bacillati</taxon>
        <taxon>Bacillota</taxon>
        <taxon>Bacilli</taxon>
        <taxon>Candidatus Aphodocola</taxon>
    </lineage>
</organism>
<reference evidence="2" key="1">
    <citation type="submission" date="2020-10" db="EMBL/GenBank/DDBJ databases">
        <authorList>
            <person name="Gilroy R."/>
        </authorList>
    </citation>
    <scope>NUCLEOTIDE SEQUENCE</scope>
    <source>
        <strain evidence="2">CHK193-30670</strain>
    </source>
</reference>
<dbReference type="EMBL" id="DVMT01000042">
    <property type="protein sequence ID" value="HIU40487.1"/>
    <property type="molecule type" value="Genomic_DNA"/>
</dbReference>